<evidence type="ECO:0000313" key="4">
    <source>
        <dbReference type="EMBL" id="GIL84936.1"/>
    </source>
</evidence>
<dbReference type="Gene3D" id="3.40.50.300">
    <property type="entry name" value="P-loop containing nucleotide triphosphate hydrolases"/>
    <property type="match status" value="1"/>
</dbReference>
<dbReference type="Gene3D" id="1.10.287.1490">
    <property type="match status" value="1"/>
</dbReference>
<dbReference type="AlphaFoldDB" id="A0A8J4CLT5"/>
<keyword evidence="5" id="KW-1185">Reference proteome</keyword>
<protein>
    <recommendedName>
        <fullName evidence="3">RecF/RecN/SMC N-terminal domain-containing protein</fullName>
    </recommendedName>
</protein>
<dbReference type="Proteomes" id="UP000747110">
    <property type="component" value="Unassembled WGS sequence"/>
</dbReference>
<name>A0A8J4CLT5_9CHLO</name>
<dbReference type="GO" id="GO:0051276">
    <property type="term" value="P:chromosome organization"/>
    <property type="evidence" value="ECO:0007669"/>
    <property type="project" value="UniProtKB-ARBA"/>
</dbReference>
<feature type="compositionally biased region" description="Gly residues" evidence="2">
    <location>
        <begin position="329"/>
        <end position="340"/>
    </location>
</feature>
<dbReference type="OrthoDB" id="552568at2759"/>
<feature type="region of interest" description="Disordered" evidence="2">
    <location>
        <begin position="462"/>
        <end position="483"/>
    </location>
</feature>
<dbReference type="Pfam" id="PF02463">
    <property type="entry name" value="SMC_N"/>
    <property type="match status" value="1"/>
</dbReference>
<evidence type="ECO:0000256" key="2">
    <source>
        <dbReference type="SAM" id="MobiDB-lite"/>
    </source>
</evidence>
<feature type="coiled-coil region" evidence="1">
    <location>
        <begin position="4"/>
        <end position="93"/>
    </location>
</feature>
<dbReference type="PANTHER" id="PTHR43977">
    <property type="entry name" value="STRUCTURAL MAINTENANCE OF CHROMOSOMES PROTEIN 3"/>
    <property type="match status" value="1"/>
</dbReference>
<evidence type="ECO:0000313" key="5">
    <source>
        <dbReference type="Proteomes" id="UP000747110"/>
    </source>
</evidence>
<dbReference type="SUPFAM" id="SSF52540">
    <property type="entry name" value="P-loop containing nucleoside triphosphate hydrolases"/>
    <property type="match status" value="1"/>
</dbReference>
<dbReference type="InterPro" id="IPR003395">
    <property type="entry name" value="RecF/RecN/SMC_N"/>
</dbReference>
<comment type="caution">
    <text evidence="4">The sequence shown here is derived from an EMBL/GenBank/DDBJ whole genome shotgun (WGS) entry which is preliminary data.</text>
</comment>
<gene>
    <name evidence="4" type="ORF">Vretifemale_13526</name>
</gene>
<feature type="domain" description="RecF/RecN/SMC N-terminal" evidence="3">
    <location>
        <begin position="51"/>
        <end position="448"/>
    </location>
</feature>
<evidence type="ECO:0000256" key="1">
    <source>
        <dbReference type="SAM" id="Coils"/>
    </source>
</evidence>
<dbReference type="EMBL" id="BNCP01000031">
    <property type="protein sequence ID" value="GIL84936.1"/>
    <property type="molecule type" value="Genomic_DNA"/>
</dbReference>
<keyword evidence="1" id="KW-0175">Coiled coil</keyword>
<feature type="region of interest" description="Disordered" evidence="2">
    <location>
        <begin position="327"/>
        <end position="355"/>
    </location>
</feature>
<reference evidence="4" key="1">
    <citation type="journal article" date="2021" name="Proc. Natl. Acad. Sci. U.S.A.">
        <title>Three genomes in the algal genus Volvox reveal the fate of a haploid sex-determining region after a transition to homothallism.</title>
        <authorList>
            <person name="Yamamoto K."/>
            <person name="Hamaji T."/>
            <person name="Kawai-Toyooka H."/>
            <person name="Matsuzaki R."/>
            <person name="Takahashi F."/>
            <person name="Nishimura Y."/>
            <person name="Kawachi M."/>
            <person name="Noguchi H."/>
            <person name="Minakuchi Y."/>
            <person name="Umen J.G."/>
            <person name="Toyoda A."/>
            <person name="Nozaki H."/>
        </authorList>
    </citation>
    <scope>NUCLEOTIDE SEQUENCE</scope>
    <source>
        <strain evidence="4">NIES-3786</strain>
    </source>
</reference>
<sequence>MNERERLAAEVAALRARVVELQSVRQRAHGIVEDAETAAEAAEARVAGLTSEAEVESRLDEGRKLIQDLEGSLQDAKAAVEAAARRQRELEDRITVEKHRSADLQRQLHNCRTTQKIRLEKVTSLQTSLKRIVQERDAVRREYGGGTAESGGSGCGHGNGNGGVGKGTDRCADQGVAAAVAAVAVTAADRKEQSQQQEEKGEKEKEVVTCEGKATALRVRLRSLQSERAHLQGSQVLPAQLLQFQERVSAVAMLRERATSLAAAADMLQTTIEQSADQVLAANTAVFNAVRRRFVVLCGRLLPTLDLDLTAPYGCASRGVAVRFRRRGGSGGRGSDAGDGGDGHDGRGDGSWSDELGQLSGGQRTLVSVALLLGLALALGGGGGGGGGDGGGLFLLDEVDAALDEHNQAAVAALLRYLAHRGGGCQVLAVTHNAAFQAACEGFVRVTRGLAGTQVEATGLASAASAGQSPPTRQAGGAAANSHGRVGGTGCGGGAAATGVSRGASASGLLTTGAKRARTTGTRRM</sequence>
<dbReference type="InterPro" id="IPR027417">
    <property type="entry name" value="P-loop_NTPase"/>
</dbReference>
<accession>A0A8J4CLT5</accession>
<proteinExistence type="predicted"/>
<evidence type="ECO:0000259" key="3">
    <source>
        <dbReference type="Pfam" id="PF02463"/>
    </source>
</evidence>
<organism evidence="4 5">
    <name type="scientific">Volvox reticuliferus</name>
    <dbReference type="NCBI Taxonomy" id="1737510"/>
    <lineage>
        <taxon>Eukaryota</taxon>
        <taxon>Viridiplantae</taxon>
        <taxon>Chlorophyta</taxon>
        <taxon>core chlorophytes</taxon>
        <taxon>Chlorophyceae</taxon>
        <taxon>CS clade</taxon>
        <taxon>Chlamydomonadales</taxon>
        <taxon>Volvocaceae</taxon>
        <taxon>Volvox</taxon>
    </lineage>
</organism>